<keyword evidence="8 13" id="KW-0408">Iron</keyword>
<evidence type="ECO:0000256" key="1">
    <source>
        <dbReference type="ARBA" id="ARBA00000491"/>
    </source>
</evidence>
<feature type="binding site" evidence="13">
    <location>
        <position position="346"/>
    </location>
    <ligand>
        <name>[4Fe-4S] cluster</name>
        <dbReference type="ChEBI" id="CHEBI:49883"/>
    </ligand>
</feature>
<dbReference type="Proteomes" id="UP000053354">
    <property type="component" value="Chromosome"/>
</dbReference>
<dbReference type="GO" id="GO:0046872">
    <property type="term" value="F:metal ion binding"/>
    <property type="evidence" value="ECO:0007669"/>
    <property type="project" value="UniProtKB-KW"/>
</dbReference>
<dbReference type="InterPro" id="IPR018136">
    <property type="entry name" value="Aconitase_4Fe-4S_BS"/>
</dbReference>
<dbReference type="GO" id="GO:0051539">
    <property type="term" value="F:4 iron, 4 sulfur cluster binding"/>
    <property type="evidence" value="ECO:0007669"/>
    <property type="project" value="UniProtKB-KW"/>
</dbReference>
<dbReference type="InterPro" id="IPR033941">
    <property type="entry name" value="IPMI_cat"/>
</dbReference>
<dbReference type="EMBL" id="CP016540">
    <property type="protein sequence ID" value="ANU26300.1"/>
    <property type="molecule type" value="Genomic_DNA"/>
</dbReference>
<sequence>MGQTLYQKLWNQHLVVKGVSQPDIVYIDLHLIHEVTSPQAFDGLREENRKVHRPDRTLGTMDHGVPTTDRSLPFEDDIAKKQVDALRKNCKDFGIKLYDLFSINQGIVHVIAPELGFTQPGQTIVCGDSHTATHGAFGTLAFGIGTSEVEHVLATQTLKQYQSKSLAVNFDGELSLGTTAKDIMLALIGKFGHDFATGYVIEYRGDIVRNLTMEERMTICNMSIEIGARAGLMEPDETTFTYVKGKPHAPKESEWDEALSEWKKLYSDTDAIFDLEVSLDCSVVEPQVTWGTNPSQVVSINDCVPSAEGLSKVQAEMTANALEYMALEAGTRIVDIAIDTVFIGSCTNSRIQDLREAAHIVRGYKVAKGLRALVVPGSQNVKKQAEEEGLAEIFINAGFEWREAGCSMCLGMNPDVAQPGERVASTSNRNFEGRQGRGARTHLVSPAMAAAAAIEGHFVDVRNWHVKLEEEVVE</sequence>
<dbReference type="PROSITE" id="PS00450">
    <property type="entry name" value="ACONITASE_1"/>
    <property type="match status" value="1"/>
</dbReference>
<dbReference type="FunFam" id="3.30.499.10:FF:000007">
    <property type="entry name" value="3-isopropylmalate dehydratase large subunit"/>
    <property type="match status" value="1"/>
</dbReference>
<dbReference type="GO" id="GO:0009098">
    <property type="term" value="P:L-leucine biosynthetic process"/>
    <property type="evidence" value="ECO:0007669"/>
    <property type="project" value="UniProtKB-UniRule"/>
</dbReference>
<keyword evidence="4 13" id="KW-0432">Leucine biosynthesis</keyword>
<comment type="similarity">
    <text evidence="13">Belongs to the aconitase/IPM isomerase family. LeuC type 1 subfamily.</text>
</comment>
<dbReference type="InterPro" id="IPR015931">
    <property type="entry name" value="Acnase/IPM_dHydase_lsu_aba_1/3"/>
</dbReference>
<evidence type="ECO:0000256" key="2">
    <source>
        <dbReference type="ARBA" id="ARBA00002695"/>
    </source>
</evidence>
<dbReference type="AlphaFoldDB" id="A0A1B1RZD1"/>
<keyword evidence="16" id="KW-1185">Reference proteome</keyword>
<dbReference type="NCBIfam" id="TIGR00170">
    <property type="entry name" value="leuC"/>
    <property type="match status" value="1"/>
</dbReference>
<evidence type="ECO:0000256" key="3">
    <source>
        <dbReference type="ARBA" id="ARBA00004729"/>
    </source>
</evidence>
<keyword evidence="10 13" id="KW-0456">Lyase</keyword>
<evidence type="ECO:0000259" key="14">
    <source>
        <dbReference type="Pfam" id="PF00330"/>
    </source>
</evidence>
<dbReference type="Gene3D" id="3.30.499.10">
    <property type="entry name" value="Aconitase, domain 3"/>
    <property type="match status" value="2"/>
</dbReference>
<dbReference type="NCBIfam" id="NF004016">
    <property type="entry name" value="PRK05478.1"/>
    <property type="match status" value="1"/>
</dbReference>
<dbReference type="HAMAP" id="MF_01026">
    <property type="entry name" value="LeuC_type1"/>
    <property type="match status" value="1"/>
</dbReference>
<dbReference type="UniPathway" id="UPA00048">
    <property type="reaction ID" value="UER00071"/>
</dbReference>
<dbReference type="CDD" id="cd01583">
    <property type="entry name" value="IPMI"/>
    <property type="match status" value="1"/>
</dbReference>
<dbReference type="PANTHER" id="PTHR43822:SF9">
    <property type="entry name" value="3-ISOPROPYLMALATE DEHYDRATASE"/>
    <property type="match status" value="1"/>
</dbReference>
<name>A0A1B1RZD1_9BACL</name>
<dbReference type="STRING" id="1302659.I858_004540"/>
<feature type="domain" description="Aconitase/3-isopropylmalate dehydratase large subunit alpha/beta/alpha" evidence="14">
    <location>
        <begin position="7"/>
        <end position="456"/>
    </location>
</feature>
<organism evidence="15 16">
    <name type="scientific">Planococcus versutus</name>
    <dbReference type="NCBI Taxonomy" id="1302659"/>
    <lineage>
        <taxon>Bacteria</taxon>
        <taxon>Bacillati</taxon>
        <taxon>Bacillota</taxon>
        <taxon>Bacilli</taxon>
        <taxon>Bacillales</taxon>
        <taxon>Caryophanaceae</taxon>
        <taxon>Planococcus</taxon>
    </lineage>
</organism>
<dbReference type="InterPro" id="IPR001030">
    <property type="entry name" value="Acoase/IPM_deHydtase_lsu_aba"/>
</dbReference>
<proteinExistence type="inferred from homology"/>
<keyword evidence="7 13" id="KW-0479">Metal-binding</keyword>
<keyword evidence="6 13" id="KW-0028">Amino-acid biosynthesis</keyword>
<comment type="pathway">
    <text evidence="3 13">Amino-acid biosynthesis; L-leucine biosynthesis; L-leucine from 3-methyl-2-oxobutanoate: step 2/4.</text>
</comment>
<dbReference type="EC" id="4.2.1.33" evidence="13"/>
<evidence type="ECO:0000313" key="15">
    <source>
        <dbReference type="EMBL" id="ANU26300.1"/>
    </source>
</evidence>
<evidence type="ECO:0000256" key="4">
    <source>
        <dbReference type="ARBA" id="ARBA00022430"/>
    </source>
</evidence>
<dbReference type="NCBIfam" id="NF009116">
    <property type="entry name" value="PRK12466.1"/>
    <property type="match status" value="1"/>
</dbReference>
<gene>
    <name evidence="13" type="primary">leuC</name>
    <name evidence="15" type="ORF">I858_004540</name>
</gene>
<dbReference type="InterPro" id="IPR004430">
    <property type="entry name" value="3-IsopropMal_deHydase_lsu"/>
</dbReference>
<dbReference type="InterPro" id="IPR050067">
    <property type="entry name" value="IPM_dehydratase_rel_enz"/>
</dbReference>
<comment type="cofactor">
    <cofactor evidence="13">
        <name>[4Fe-4S] cluster</name>
        <dbReference type="ChEBI" id="CHEBI:49883"/>
    </cofactor>
    <text evidence="13">Binds 1 [4Fe-4S] cluster per subunit.</text>
</comment>
<dbReference type="PANTHER" id="PTHR43822">
    <property type="entry name" value="HOMOACONITASE, MITOCHONDRIAL-RELATED"/>
    <property type="match status" value="1"/>
</dbReference>
<evidence type="ECO:0000256" key="7">
    <source>
        <dbReference type="ARBA" id="ARBA00022723"/>
    </source>
</evidence>
<keyword evidence="9 13" id="KW-0411">Iron-sulfur</keyword>
<comment type="catalytic activity">
    <reaction evidence="1 13">
        <text>(2R,3S)-3-isopropylmalate = (2S)-2-isopropylmalate</text>
        <dbReference type="Rhea" id="RHEA:32287"/>
        <dbReference type="ChEBI" id="CHEBI:1178"/>
        <dbReference type="ChEBI" id="CHEBI:35121"/>
        <dbReference type="EC" id="4.2.1.33"/>
    </reaction>
</comment>
<evidence type="ECO:0000256" key="11">
    <source>
        <dbReference type="ARBA" id="ARBA00023304"/>
    </source>
</evidence>
<evidence type="ECO:0000256" key="10">
    <source>
        <dbReference type="ARBA" id="ARBA00023239"/>
    </source>
</evidence>
<dbReference type="OrthoDB" id="9802769at2"/>
<comment type="subunit">
    <text evidence="13">Heterodimer of LeuC and LeuD.</text>
</comment>
<dbReference type="SUPFAM" id="SSF53732">
    <property type="entry name" value="Aconitase iron-sulfur domain"/>
    <property type="match status" value="1"/>
</dbReference>
<evidence type="ECO:0000256" key="8">
    <source>
        <dbReference type="ARBA" id="ARBA00023004"/>
    </source>
</evidence>
<comment type="function">
    <text evidence="2 13">Catalyzes the isomerization between 2-isopropylmalate and 3-isopropylmalate, via the formation of 2-isopropylmaleate.</text>
</comment>
<evidence type="ECO:0000313" key="16">
    <source>
        <dbReference type="Proteomes" id="UP000053354"/>
    </source>
</evidence>
<reference evidence="15" key="1">
    <citation type="submission" date="2016-10" db="EMBL/GenBank/DDBJ databases">
        <authorList>
            <person name="See-Too W.S."/>
        </authorList>
    </citation>
    <scope>NUCLEOTIDE SEQUENCE</scope>
    <source>
        <strain evidence="15">L10.15</strain>
    </source>
</reference>
<evidence type="ECO:0000256" key="6">
    <source>
        <dbReference type="ARBA" id="ARBA00022605"/>
    </source>
</evidence>
<dbReference type="Pfam" id="PF00330">
    <property type="entry name" value="Aconitase"/>
    <property type="match status" value="1"/>
</dbReference>
<accession>A0A1B1RZD1</accession>
<dbReference type="PROSITE" id="PS01244">
    <property type="entry name" value="ACONITASE_2"/>
    <property type="match status" value="1"/>
</dbReference>
<keyword evidence="11 13" id="KW-0100">Branched-chain amino acid biosynthesis</keyword>
<comment type="catalytic activity">
    <reaction evidence="12">
        <text>citrate = D-threo-isocitrate</text>
        <dbReference type="Rhea" id="RHEA:10336"/>
        <dbReference type="ChEBI" id="CHEBI:15562"/>
        <dbReference type="ChEBI" id="CHEBI:16947"/>
        <dbReference type="EC" id="4.2.1.3"/>
    </reaction>
</comment>
<evidence type="ECO:0000256" key="12">
    <source>
        <dbReference type="ARBA" id="ARBA00023501"/>
    </source>
</evidence>
<dbReference type="InterPro" id="IPR036008">
    <property type="entry name" value="Aconitase_4Fe-4S_dom"/>
</dbReference>
<feature type="binding site" evidence="13">
    <location>
        <position position="409"/>
    </location>
    <ligand>
        <name>[4Fe-4S] cluster</name>
        <dbReference type="ChEBI" id="CHEBI:49883"/>
    </ligand>
</feature>
<dbReference type="GO" id="GO:0003994">
    <property type="term" value="F:aconitate hydratase activity"/>
    <property type="evidence" value="ECO:0007669"/>
    <property type="project" value="UniProtKB-EC"/>
</dbReference>
<dbReference type="GO" id="GO:0003861">
    <property type="term" value="F:3-isopropylmalate dehydratase activity"/>
    <property type="evidence" value="ECO:0007669"/>
    <property type="project" value="UniProtKB-UniRule"/>
</dbReference>
<feature type="binding site" evidence="13">
    <location>
        <position position="406"/>
    </location>
    <ligand>
        <name>[4Fe-4S] cluster</name>
        <dbReference type="ChEBI" id="CHEBI:49883"/>
    </ligand>
</feature>
<dbReference type="KEGG" id="pll:I858_004540"/>
<keyword evidence="5 13" id="KW-0004">4Fe-4S</keyword>
<protein>
    <recommendedName>
        <fullName evidence="13">3-isopropylmalate dehydratase large subunit</fullName>
        <ecNumber evidence="13">4.2.1.33</ecNumber>
    </recommendedName>
    <alternativeName>
        <fullName evidence="13">Alpha-IPM isomerase</fullName>
        <shortName evidence="13">IPMI</shortName>
    </alternativeName>
    <alternativeName>
        <fullName evidence="13">Isopropylmalate isomerase</fullName>
    </alternativeName>
</protein>
<evidence type="ECO:0000256" key="13">
    <source>
        <dbReference type="HAMAP-Rule" id="MF_01026"/>
    </source>
</evidence>
<dbReference type="PRINTS" id="PR00415">
    <property type="entry name" value="ACONITASE"/>
</dbReference>
<evidence type="ECO:0000256" key="9">
    <source>
        <dbReference type="ARBA" id="ARBA00023014"/>
    </source>
</evidence>
<dbReference type="RefSeq" id="WP_049694937.1">
    <property type="nucleotide sequence ID" value="NZ_CP016540.2"/>
</dbReference>
<evidence type="ECO:0000256" key="5">
    <source>
        <dbReference type="ARBA" id="ARBA00022485"/>
    </source>
</evidence>